<keyword evidence="5 6" id="KW-0472">Membrane</keyword>
<dbReference type="Pfam" id="PF02361">
    <property type="entry name" value="CbiQ"/>
    <property type="match status" value="1"/>
</dbReference>
<evidence type="ECO:0000256" key="3">
    <source>
        <dbReference type="ARBA" id="ARBA00022692"/>
    </source>
</evidence>
<evidence type="ECO:0000256" key="4">
    <source>
        <dbReference type="ARBA" id="ARBA00022989"/>
    </source>
</evidence>
<feature type="transmembrane region" description="Helical" evidence="6">
    <location>
        <begin position="21"/>
        <end position="40"/>
    </location>
</feature>
<reference evidence="7" key="2">
    <citation type="submission" date="2019-12" db="EMBL/GenBank/DDBJ databases">
        <title>SpeciesPrimer: A bioinformatics pipeline dedicated to the design of qPCR primers for the quantification of bacterial species.</title>
        <authorList>
            <person name="Dreier M."/>
            <person name="Berthoud H."/>
            <person name="Shani N."/>
            <person name="Wechsler D."/>
            <person name="Junier P."/>
        </authorList>
    </citation>
    <scope>NUCLEOTIDE SEQUENCE</scope>
    <source>
        <strain evidence="7">FAM13073</strain>
    </source>
</reference>
<accession>A0A6L5A1L0</accession>
<feature type="transmembrane region" description="Helical" evidence="6">
    <location>
        <begin position="276"/>
        <end position="294"/>
    </location>
</feature>
<feature type="transmembrane region" description="Helical" evidence="6">
    <location>
        <begin position="46"/>
        <end position="63"/>
    </location>
</feature>
<dbReference type="InterPro" id="IPR051611">
    <property type="entry name" value="ECF_transporter_component"/>
</dbReference>
<feature type="transmembrane region" description="Helical" evidence="6">
    <location>
        <begin position="238"/>
        <end position="264"/>
    </location>
</feature>
<sequence length="306" mass="34829">MGYIFRNTKLKKNHRIEFERLNPATIFLYYMILVVVTMVFNSPLILLTEFVIVLFLASMTVGLNSTLKTLKGTSLMMLFIMIVNPITNHNGGSVLYSINGLIITKEATIYGVLMAFSLANIILIFTSYNKIMSNNKFMFLFGKILPQLTLLTMIVMRFVPLFLDRFKNISQIQKTRGIQLEGKSIKEKSINTMRLVEVLLIDSCYEAFQTADSMTARGFGSTKRSNYQRYKFNKRDGIIGLILATGILYLIFAIVNKIGIITIYPKLIVTSVTSNIEMLTLTVISIICGLPIIMEIREALWWTFSK</sequence>
<dbReference type="Proteomes" id="UP000472573">
    <property type="component" value="Unassembled WGS sequence"/>
</dbReference>
<keyword evidence="4 6" id="KW-1133">Transmembrane helix</keyword>
<comment type="caution">
    <text evidence="8">The sequence shown here is derived from an EMBL/GenBank/DDBJ whole genome shotgun (WGS) entry which is preliminary data.</text>
</comment>
<evidence type="ECO:0000313" key="10">
    <source>
        <dbReference type="Proteomes" id="UP000743107"/>
    </source>
</evidence>
<reference evidence="7" key="1">
    <citation type="submission" date="2019-10" db="EMBL/GenBank/DDBJ databases">
        <authorList>
            <person name="Irmler S."/>
            <person name="Berthoud H."/>
            <person name="Roetschi A."/>
            <person name="Arias E."/>
            <person name="Shani N."/>
            <person name="Wuethrich D."/>
            <person name="Bruggmann R."/>
        </authorList>
    </citation>
    <scope>NUCLEOTIDE SEQUENCE</scope>
    <source>
        <strain evidence="7">FAM13073</strain>
    </source>
</reference>
<evidence type="ECO:0000313" key="7">
    <source>
        <dbReference type="EMBL" id="KAF0413402.1"/>
    </source>
</evidence>
<reference evidence="8" key="4">
    <citation type="submission" date="2020-11" db="EMBL/GenBank/DDBJ databases">
        <title>Antibiotic susceptibility profiles of Pediococcus pentosaceus from various origins and their implications for the safety assessment of strains with food-technology applications.</title>
        <authorList>
            <person name="Shani N."/>
            <person name="Oberhaensli S."/>
            <person name="Arias E."/>
        </authorList>
    </citation>
    <scope>NUCLEOTIDE SEQUENCE</scope>
    <source>
        <strain evidence="8">FAM 19164</strain>
    </source>
</reference>
<evidence type="ECO:0000256" key="1">
    <source>
        <dbReference type="ARBA" id="ARBA00004141"/>
    </source>
</evidence>
<dbReference type="RefSeq" id="WP_060743287.1">
    <property type="nucleotide sequence ID" value="NZ_CP023655.1"/>
</dbReference>
<feature type="transmembrane region" description="Helical" evidence="6">
    <location>
        <begin position="137"/>
        <end position="159"/>
    </location>
</feature>
<proteinExistence type="predicted"/>
<dbReference type="PANTHER" id="PTHR34857">
    <property type="entry name" value="SLL0384 PROTEIN"/>
    <property type="match status" value="1"/>
</dbReference>
<dbReference type="EMBL" id="WENB01000003">
    <property type="protein sequence ID" value="KAF0413402.1"/>
    <property type="molecule type" value="Genomic_DNA"/>
</dbReference>
<gene>
    <name evidence="7" type="ORF">GBO79_05455</name>
    <name evidence="8" type="ORF">ITQ97_06780</name>
</gene>
<dbReference type="AlphaFoldDB" id="A0A6L5A1L0"/>
<dbReference type="GO" id="GO:0005886">
    <property type="term" value="C:plasma membrane"/>
    <property type="evidence" value="ECO:0007669"/>
    <property type="project" value="UniProtKB-ARBA"/>
</dbReference>
<keyword evidence="2" id="KW-1003">Cell membrane</keyword>
<evidence type="ECO:0000256" key="2">
    <source>
        <dbReference type="ARBA" id="ARBA00022475"/>
    </source>
</evidence>
<dbReference type="Proteomes" id="UP000743107">
    <property type="component" value="Unassembled WGS sequence"/>
</dbReference>
<keyword evidence="3 6" id="KW-0812">Transmembrane</keyword>
<name>A0A6L5A1L0_PEDPE</name>
<comment type="subcellular location">
    <subcellularLocation>
        <location evidence="1">Membrane</location>
        <topology evidence="1">Multi-pass membrane protein</topology>
    </subcellularLocation>
</comment>
<evidence type="ECO:0000313" key="8">
    <source>
        <dbReference type="EMBL" id="MBF7127510.1"/>
    </source>
</evidence>
<evidence type="ECO:0000256" key="6">
    <source>
        <dbReference type="SAM" id="Phobius"/>
    </source>
</evidence>
<feature type="transmembrane region" description="Helical" evidence="6">
    <location>
        <begin position="107"/>
        <end position="125"/>
    </location>
</feature>
<dbReference type="InterPro" id="IPR003339">
    <property type="entry name" value="ABC/ECF_trnsptr_transmembrane"/>
</dbReference>
<reference evidence="9" key="3">
    <citation type="submission" date="2020-03" db="EMBL/GenBank/DDBJ databases">
        <title>SpeciesPrimer: A bioinformatics pipeline dedicated to the design of qPCR primers for the quantification of bacterial species.</title>
        <authorList>
            <person name="Dreier M."/>
            <person name="Berthoud H."/>
            <person name="Shani N."/>
            <person name="Wechsler D."/>
            <person name="Junier P."/>
        </authorList>
    </citation>
    <scope>NUCLEOTIDE SEQUENCE [LARGE SCALE GENOMIC DNA]</scope>
    <source>
        <strain evidence="9">FAM13073</strain>
    </source>
</reference>
<keyword evidence="9" id="KW-1185">Reference proteome</keyword>
<dbReference type="CDD" id="cd16914">
    <property type="entry name" value="EcfT"/>
    <property type="match status" value="1"/>
</dbReference>
<feature type="transmembrane region" description="Helical" evidence="6">
    <location>
        <begin position="70"/>
        <end position="87"/>
    </location>
</feature>
<evidence type="ECO:0000313" key="9">
    <source>
        <dbReference type="Proteomes" id="UP000472573"/>
    </source>
</evidence>
<dbReference type="EMBL" id="JADOFV010000003">
    <property type="protein sequence ID" value="MBF7127510.1"/>
    <property type="molecule type" value="Genomic_DNA"/>
</dbReference>
<protein>
    <submittedName>
        <fullName evidence="8">Energy-coupling factor transporter transmembrane protein EcfT</fullName>
    </submittedName>
</protein>
<organism evidence="8 10">
    <name type="scientific">Pediococcus pentosaceus</name>
    <dbReference type="NCBI Taxonomy" id="1255"/>
    <lineage>
        <taxon>Bacteria</taxon>
        <taxon>Bacillati</taxon>
        <taxon>Bacillota</taxon>
        <taxon>Bacilli</taxon>
        <taxon>Lactobacillales</taxon>
        <taxon>Lactobacillaceae</taxon>
        <taxon>Pediococcus</taxon>
    </lineage>
</organism>
<dbReference type="PANTHER" id="PTHR34857:SF2">
    <property type="entry name" value="SLL0384 PROTEIN"/>
    <property type="match status" value="1"/>
</dbReference>
<evidence type="ECO:0000256" key="5">
    <source>
        <dbReference type="ARBA" id="ARBA00023136"/>
    </source>
</evidence>